<accession>A0A2G5EDI3</accession>
<dbReference type="STRING" id="218851.A0A2G5EDI3"/>
<evidence type="ECO:0000259" key="2">
    <source>
        <dbReference type="Pfam" id="PF05004"/>
    </source>
</evidence>
<comment type="similarity">
    <text evidence="1">Belongs to the IFRD family.</text>
</comment>
<dbReference type="SUPFAM" id="SSF48371">
    <property type="entry name" value="ARM repeat"/>
    <property type="match status" value="1"/>
</dbReference>
<dbReference type="InterPro" id="IPR007701">
    <property type="entry name" value="Interferon-rel_develop_reg_N"/>
</dbReference>
<dbReference type="OrthoDB" id="18978at2759"/>
<protein>
    <recommendedName>
        <fullName evidence="2">Interferon-related developmental regulator N-terminal domain-containing protein</fullName>
    </recommendedName>
</protein>
<evidence type="ECO:0000256" key="1">
    <source>
        <dbReference type="ARBA" id="ARBA00008828"/>
    </source>
</evidence>
<organism evidence="3 4">
    <name type="scientific">Aquilegia coerulea</name>
    <name type="common">Rocky mountain columbine</name>
    <dbReference type="NCBI Taxonomy" id="218851"/>
    <lineage>
        <taxon>Eukaryota</taxon>
        <taxon>Viridiplantae</taxon>
        <taxon>Streptophyta</taxon>
        <taxon>Embryophyta</taxon>
        <taxon>Tracheophyta</taxon>
        <taxon>Spermatophyta</taxon>
        <taxon>Magnoliopsida</taxon>
        <taxon>Ranunculales</taxon>
        <taxon>Ranunculaceae</taxon>
        <taxon>Thalictroideae</taxon>
        <taxon>Aquilegia</taxon>
    </lineage>
</organism>
<dbReference type="EMBL" id="KZ305026">
    <property type="protein sequence ID" value="PIA53627.1"/>
    <property type="molecule type" value="Genomic_DNA"/>
</dbReference>
<dbReference type="InParanoid" id="A0A2G5EDI3"/>
<feature type="domain" description="Interferon-related developmental regulator N-terminal" evidence="2">
    <location>
        <begin position="43"/>
        <end position="335"/>
    </location>
</feature>
<dbReference type="Proteomes" id="UP000230069">
    <property type="component" value="Unassembled WGS sequence"/>
</dbReference>
<gene>
    <name evidence="3" type="ORF">AQUCO_00900299v1</name>
</gene>
<reference evidence="3 4" key="1">
    <citation type="submission" date="2017-09" db="EMBL/GenBank/DDBJ databases">
        <title>WGS assembly of Aquilegia coerulea Goldsmith.</title>
        <authorList>
            <person name="Hodges S."/>
            <person name="Kramer E."/>
            <person name="Nordborg M."/>
            <person name="Tomkins J."/>
            <person name="Borevitz J."/>
            <person name="Derieg N."/>
            <person name="Yan J."/>
            <person name="Mihaltcheva S."/>
            <person name="Hayes R.D."/>
            <person name="Rokhsar D."/>
        </authorList>
    </citation>
    <scope>NUCLEOTIDE SEQUENCE [LARGE SCALE GENOMIC DNA]</scope>
    <source>
        <strain evidence="4">cv. Goldsmith</strain>
    </source>
</reference>
<evidence type="ECO:0000313" key="3">
    <source>
        <dbReference type="EMBL" id="PIA53627.1"/>
    </source>
</evidence>
<dbReference type="Pfam" id="PF05004">
    <property type="entry name" value="IFRD"/>
    <property type="match status" value="1"/>
</dbReference>
<keyword evidence="4" id="KW-1185">Reference proteome</keyword>
<dbReference type="InterPro" id="IPR039777">
    <property type="entry name" value="IFRD"/>
</dbReference>
<dbReference type="PANTHER" id="PTHR12354">
    <property type="entry name" value="INTERFERON-RELATED DEVELOPMENTAL REGULATOR"/>
    <property type="match status" value="1"/>
</dbReference>
<evidence type="ECO:0000313" key="4">
    <source>
        <dbReference type="Proteomes" id="UP000230069"/>
    </source>
</evidence>
<name>A0A2G5EDI3_AQUCA</name>
<proteinExistence type="inferred from homology"/>
<dbReference type="PANTHER" id="PTHR12354:SF1">
    <property type="entry name" value="INTERFERON-RELATED DEVELOPMENTAL REGULATOR 1"/>
    <property type="match status" value="1"/>
</dbReference>
<dbReference type="InterPro" id="IPR016024">
    <property type="entry name" value="ARM-type_fold"/>
</dbReference>
<sequence length="482" mass="54312">MAKGSSFYVKIKHQQQILQTRTPIEFHGDEEDKDTTLKTARSKNTEDLVSDKPLSEFTEELFQKKGPKREKVLELILKKFTNSSEHNEFITKGISLTLLHACLNCIKSDLNTGKCTKETYLASRIIGLLQLDVGIENDSLAHEIFEDSIEKLGNSISKFYQGLKPGSDSSTISSLLDSLAIITLVGGNGPEETERSMQIIWRFLHEELVRKHDTQVMISSISAWSFLLASIGTRRISSKLWKGSLSYFSNLLEESDQSVLRIKAAETIAHIVEINAIEKFSIDAMDLNGELLTCKENGGSMREEMRKNWMNKVKSVVVELSRSNASRKDLTKSHQSSSSDVIAFLKSGGCPKTTLLIGQDVLSISKWSQLIQVDFMKQFLGSSFTQHVKKNKLIQDFYDFAPRAEAPHQSELYASSSKEESAGIRYVFQPVLELKNPHYFRVCVSENSILNKEKTQRMRKKRFLSASKNAGYYSASFGDDEG</sequence>
<dbReference type="AlphaFoldDB" id="A0A2G5EDI3"/>